<dbReference type="eggNOG" id="KOG1184">
    <property type="taxonomic scope" value="Eukaryota"/>
</dbReference>
<evidence type="ECO:0000256" key="2">
    <source>
        <dbReference type="ARBA" id="ARBA00001920"/>
    </source>
</evidence>
<evidence type="ECO:0000256" key="8">
    <source>
        <dbReference type="ARBA" id="ARBA00022842"/>
    </source>
</evidence>
<comment type="similarity">
    <text evidence="4 12">Belongs to the TPP enzyme family.</text>
</comment>
<feature type="domain" description="Thiamine pyrophosphate enzyme N-terminal TPP-binding" evidence="15">
    <location>
        <begin position="8"/>
        <end position="117"/>
    </location>
</feature>
<evidence type="ECO:0000256" key="11">
    <source>
        <dbReference type="PIRSR" id="PIRSR036565-2"/>
    </source>
</evidence>
<keyword evidence="6 11" id="KW-0479">Metal-binding</keyword>
<dbReference type="PANTHER" id="PTHR43452:SF1">
    <property type="entry name" value="PYRUVATE DECARBOXYLASE C186.09-RELATED"/>
    <property type="match status" value="1"/>
</dbReference>
<dbReference type="InterPro" id="IPR029061">
    <property type="entry name" value="THDP-binding"/>
</dbReference>
<keyword evidence="8 11" id="KW-0460">Magnesium</keyword>
<evidence type="ECO:0000259" key="14">
    <source>
        <dbReference type="Pfam" id="PF02775"/>
    </source>
</evidence>
<feature type="domain" description="Thiamine pyrophosphate enzyme TPP-binding" evidence="14">
    <location>
        <begin position="412"/>
        <end position="536"/>
    </location>
</feature>
<dbReference type="GO" id="GO:0000287">
    <property type="term" value="F:magnesium ion binding"/>
    <property type="evidence" value="ECO:0007669"/>
    <property type="project" value="InterPro"/>
</dbReference>
<comment type="catalytic activity">
    <reaction evidence="1">
        <text>a 2-oxocarboxylate + H(+) = an aldehyde + CO2</text>
        <dbReference type="Rhea" id="RHEA:11628"/>
        <dbReference type="ChEBI" id="CHEBI:15378"/>
        <dbReference type="ChEBI" id="CHEBI:16526"/>
        <dbReference type="ChEBI" id="CHEBI:17478"/>
        <dbReference type="ChEBI" id="CHEBI:35179"/>
        <dbReference type="EC" id="4.1.1.1"/>
    </reaction>
</comment>
<dbReference type="FunFam" id="3.40.50.970:FF:000019">
    <property type="entry name" value="Pyruvate decarboxylase isozyme"/>
    <property type="match status" value="1"/>
</dbReference>
<dbReference type="CDD" id="cd07038">
    <property type="entry name" value="TPP_PYR_PDC_IPDC_like"/>
    <property type="match status" value="1"/>
</dbReference>
<dbReference type="GO" id="GO:0000949">
    <property type="term" value="P:aromatic amino acid family catabolic process to alcohol via Ehrlich pathway"/>
    <property type="evidence" value="ECO:0007669"/>
    <property type="project" value="TreeGrafter"/>
</dbReference>
<keyword evidence="10" id="KW-0456">Lyase</keyword>
<dbReference type="FunFam" id="3.40.50.1220:FF:000009">
    <property type="entry name" value="Pyruvate decarboxylase 1"/>
    <property type="match status" value="1"/>
</dbReference>
<proteinExistence type="inferred from homology"/>
<keyword evidence="9 12" id="KW-0786">Thiamine pyrophosphate</keyword>
<dbReference type="PROSITE" id="PS00187">
    <property type="entry name" value="TPP_ENZYMES"/>
    <property type="match status" value="1"/>
</dbReference>
<comment type="cofactor">
    <cofactor evidence="3">
        <name>thiamine diphosphate</name>
        <dbReference type="ChEBI" id="CHEBI:58937"/>
    </cofactor>
</comment>
<sequence>MTKETQFTVGDYLAERLSQIGIINHFVVPGDYNLKLLDYLEYHPKLSEIGCCNELNCAFAAEGYARAHGISAAVVTYSVGALTAFDGIGGAYAENLPVILISGAPNTNDINSSHILHHTIGTHNFDYQMDIAKNLTVAAVALRRAHEAPRLIDHALRQAILQHKPVYIEVPTNMATQPCPKPGPISAVIEPETSDKASLEQATDVAADLISKSEKPLMLAGPKLRAAGAEKAFLKLAEALDAAVVVQPNAKGFISEEYKNYAGVYWGLCSTRNADKIGEFADFFIGAGTVFNDYTSNGYKVGPTPDQFIDSDYMHVSLPGYEFTRVKMDEFLSRLADKVSKKNATMVEYARIKPALLKYAPANPKELLTREELMRQIQGVIDGNTTLYAETGDSWFNGMQMNLPEGAKFEIEMQWGHIGWSVPSALGYAIAAPKRRTVIMVGDGSFQLTGQELAQMVLHKLPVIIFLINNRGYTIEIQIHDGPYNRIKNWDYAAFMESFNAEDGKAKGLKANTGEELEQAIQIALANKEGPTLIECYNHTDDCTKELVAWGSTVGATNARAPSADQ</sequence>
<dbReference type="PIRSF" id="PIRSF036565">
    <property type="entry name" value="Pyruvt_ip_decrb"/>
    <property type="match status" value="1"/>
</dbReference>
<evidence type="ECO:0000256" key="9">
    <source>
        <dbReference type="ARBA" id="ARBA00023052"/>
    </source>
</evidence>
<accession>S9PZH4</accession>
<dbReference type="InterPro" id="IPR012000">
    <property type="entry name" value="Thiamin_PyroP_enz_cen_dom"/>
</dbReference>
<keyword evidence="17" id="KW-1185">Reference proteome</keyword>
<dbReference type="OrthoDB" id="3970464at2759"/>
<dbReference type="InterPro" id="IPR047213">
    <property type="entry name" value="TPP_PYR_PDC_IPDC-like"/>
</dbReference>
<name>S9PZH4_SCHOY</name>
<dbReference type="SUPFAM" id="SSF52467">
    <property type="entry name" value="DHS-like NAD/FAD-binding domain"/>
    <property type="match status" value="1"/>
</dbReference>
<feature type="binding site" evidence="11">
    <location>
        <position position="472"/>
    </location>
    <ligand>
        <name>Mg(2+)</name>
        <dbReference type="ChEBI" id="CHEBI:18420"/>
    </ligand>
</feature>
<dbReference type="CDD" id="cd02005">
    <property type="entry name" value="TPP_PDC_IPDC"/>
    <property type="match status" value="1"/>
</dbReference>
<feature type="domain" description="Thiamine pyrophosphate enzyme central" evidence="13">
    <location>
        <begin position="205"/>
        <end position="313"/>
    </location>
</feature>
<evidence type="ECO:0000256" key="1">
    <source>
        <dbReference type="ARBA" id="ARBA00001041"/>
    </source>
</evidence>
<dbReference type="GO" id="GO:0005829">
    <property type="term" value="C:cytosol"/>
    <property type="evidence" value="ECO:0007669"/>
    <property type="project" value="TreeGrafter"/>
</dbReference>
<dbReference type="InterPro" id="IPR012001">
    <property type="entry name" value="Thiamin_PyroP_enz_TPP-bd_dom"/>
</dbReference>
<dbReference type="EMBL" id="KE503207">
    <property type="protein sequence ID" value="EPX73372.1"/>
    <property type="molecule type" value="Genomic_DNA"/>
</dbReference>
<dbReference type="InterPro" id="IPR000399">
    <property type="entry name" value="TPP-bd_CS"/>
</dbReference>
<feature type="binding site" evidence="11">
    <location>
        <position position="470"/>
    </location>
    <ligand>
        <name>Mg(2+)</name>
        <dbReference type="ChEBI" id="CHEBI:18420"/>
    </ligand>
</feature>
<dbReference type="InterPro" id="IPR047214">
    <property type="entry name" value="TPP_PDC_IPDC"/>
</dbReference>
<protein>
    <recommendedName>
        <fullName evidence="5">pyruvate decarboxylase</fullName>
        <ecNumber evidence="5">4.1.1.1</ecNumber>
    </recommendedName>
</protein>
<dbReference type="VEuPathDB" id="FungiDB:SOCG_01122"/>
<dbReference type="InterPro" id="IPR029035">
    <property type="entry name" value="DHS-like_NAD/FAD-binding_dom"/>
</dbReference>
<reference evidence="16 17" key="1">
    <citation type="journal article" date="2011" name="Science">
        <title>Comparative functional genomics of the fission yeasts.</title>
        <authorList>
            <person name="Rhind N."/>
            <person name="Chen Z."/>
            <person name="Yassour M."/>
            <person name="Thompson D.A."/>
            <person name="Haas B.J."/>
            <person name="Habib N."/>
            <person name="Wapinski I."/>
            <person name="Roy S."/>
            <person name="Lin M.F."/>
            <person name="Heiman D.I."/>
            <person name="Young S.K."/>
            <person name="Furuya K."/>
            <person name="Guo Y."/>
            <person name="Pidoux A."/>
            <person name="Chen H.M."/>
            <person name="Robbertse B."/>
            <person name="Goldberg J.M."/>
            <person name="Aoki K."/>
            <person name="Bayne E.H."/>
            <person name="Berlin A.M."/>
            <person name="Desjardins C.A."/>
            <person name="Dobbs E."/>
            <person name="Dukaj L."/>
            <person name="Fan L."/>
            <person name="FitzGerald M.G."/>
            <person name="French C."/>
            <person name="Gujja S."/>
            <person name="Hansen K."/>
            <person name="Keifenheim D."/>
            <person name="Levin J.Z."/>
            <person name="Mosher R.A."/>
            <person name="Mueller C.A."/>
            <person name="Pfiffner J."/>
            <person name="Priest M."/>
            <person name="Russ C."/>
            <person name="Smialowska A."/>
            <person name="Swoboda P."/>
            <person name="Sykes S.M."/>
            <person name="Vaughn M."/>
            <person name="Vengrova S."/>
            <person name="Yoder R."/>
            <person name="Zeng Q."/>
            <person name="Allshire R."/>
            <person name="Baulcombe D."/>
            <person name="Birren B.W."/>
            <person name="Brown W."/>
            <person name="Ekwall K."/>
            <person name="Kellis M."/>
            <person name="Leatherwood J."/>
            <person name="Levin H."/>
            <person name="Margalit H."/>
            <person name="Martienssen R."/>
            <person name="Nieduszynski C.A."/>
            <person name="Spatafora J.W."/>
            <person name="Friedman N."/>
            <person name="Dalgaard J.Z."/>
            <person name="Baumann P."/>
            <person name="Niki H."/>
            <person name="Regev A."/>
            <person name="Nusbaum C."/>
        </authorList>
    </citation>
    <scope>NUCLEOTIDE SEQUENCE [LARGE SCALE GENOMIC DNA]</scope>
    <source>
        <strain evidence="17">yFS286</strain>
    </source>
</reference>
<keyword evidence="7" id="KW-0210">Decarboxylase</keyword>
<evidence type="ECO:0000259" key="13">
    <source>
        <dbReference type="Pfam" id="PF00205"/>
    </source>
</evidence>
<keyword evidence="16" id="KW-0670">Pyruvate</keyword>
<evidence type="ECO:0000256" key="6">
    <source>
        <dbReference type="ARBA" id="ARBA00022723"/>
    </source>
</evidence>
<dbReference type="Pfam" id="PF02776">
    <property type="entry name" value="TPP_enzyme_N"/>
    <property type="match status" value="1"/>
</dbReference>
<dbReference type="RefSeq" id="XP_013018996.1">
    <property type="nucleotide sequence ID" value="XM_013163542.1"/>
</dbReference>
<dbReference type="GO" id="GO:0004737">
    <property type="term" value="F:pyruvate decarboxylase activity"/>
    <property type="evidence" value="ECO:0007669"/>
    <property type="project" value="UniProtKB-EC"/>
</dbReference>
<evidence type="ECO:0000259" key="15">
    <source>
        <dbReference type="Pfam" id="PF02776"/>
    </source>
</evidence>
<evidence type="ECO:0000256" key="12">
    <source>
        <dbReference type="RuleBase" id="RU362132"/>
    </source>
</evidence>
<dbReference type="InterPro" id="IPR011766">
    <property type="entry name" value="TPP_enzyme_TPP-bd"/>
</dbReference>
<dbReference type="FunFam" id="3.40.50.970:FF:000024">
    <property type="entry name" value="Pyruvate decarboxylase isozyme"/>
    <property type="match status" value="1"/>
</dbReference>
<dbReference type="InterPro" id="IPR012110">
    <property type="entry name" value="PDC/IPDC-like"/>
</dbReference>
<evidence type="ECO:0000313" key="17">
    <source>
        <dbReference type="Proteomes" id="UP000016088"/>
    </source>
</evidence>
<evidence type="ECO:0000256" key="7">
    <source>
        <dbReference type="ARBA" id="ARBA00022793"/>
    </source>
</evidence>
<dbReference type="Gene3D" id="3.40.50.970">
    <property type="match status" value="2"/>
</dbReference>
<evidence type="ECO:0000256" key="4">
    <source>
        <dbReference type="ARBA" id="ARBA00007812"/>
    </source>
</evidence>
<dbReference type="AlphaFoldDB" id="S9PZH4"/>
<evidence type="ECO:0000256" key="10">
    <source>
        <dbReference type="ARBA" id="ARBA00023239"/>
    </source>
</evidence>
<dbReference type="GO" id="GO:0030976">
    <property type="term" value="F:thiamine pyrophosphate binding"/>
    <property type="evidence" value="ECO:0007669"/>
    <property type="project" value="InterPro"/>
</dbReference>
<evidence type="ECO:0000256" key="3">
    <source>
        <dbReference type="ARBA" id="ARBA00001964"/>
    </source>
</evidence>
<dbReference type="Proteomes" id="UP000016088">
    <property type="component" value="Unassembled WGS sequence"/>
</dbReference>
<comment type="cofactor">
    <cofactor evidence="11">
        <name>Mg(2+)</name>
        <dbReference type="ChEBI" id="CHEBI:18420"/>
    </cofactor>
    <text evidence="11">Binds 1 Mg(2+) per subunit.</text>
</comment>
<comment type="cofactor">
    <cofactor evidence="2">
        <name>a metal cation</name>
        <dbReference type="ChEBI" id="CHEBI:25213"/>
    </cofactor>
</comment>
<organism evidence="16 17">
    <name type="scientific">Schizosaccharomyces octosporus (strain yFS286)</name>
    <name type="common">Fission yeast</name>
    <name type="synonym">Octosporomyces octosporus</name>
    <dbReference type="NCBI Taxonomy" id="483514"/>
    <lineage>
        <taxon>Eukaryota</taxon>
        <taxon>Fungi</taxon>
        <taxon>Dikarya</taxon>
        <taxon>Ascomycota</taxon>
        <taxon>Taphrinomycotina</taxon>
        <taxon>Schizosaccharomycetes</taxon>
        <taxon>Schizosaccharomycetales</taxon>
        <taxon>Schizosaccharomycetaceae</taxon>
        <taxon>Schizosaccharomyces</taxon>
    </lineage>
</organism>
<dbReference type="PANTHER" id="PTHR43452">
    <property type="entry name" value="PYRUVATE DECARBOXYLASE"/>
    <property type="match status" value="1"/>
</dbReference>
<dbReference type="SUPFAM" id="SSF52518">
    <property type="entry name" value="Thiamin diphosphate-binding fold (THDP-binding)"/>
    <property type="match status" value="2"/>
</dbReference>
<evidence type="ECO:0000313" key="16">
    <source>
        <dbReference type="EMBL" id="EPX73372.1"/>
    </source>
</evidence>
<dbReference type="Pfam" id="PF00205">
    <property type="entry name" value="TPP_enzyme_M"/>
    <property type="match status" value="1"/>
</dbReference>
<dbReference type="OMA" id="IFWGQVS"/>
<dbReference type="Gene3D" id="3.40.50.1220">
    <property type="entry name" value="TPP-binding domain"/>
    <property type="match status" value="1"/>
</dbReference>
<dbReference type="GO" id="GO:0006113">
    <property type="term" value="P:fermentation"/>
    <property type="evidence" value="ECO:0007669"/>
    <property type="project" value="UniProtKB-ARBA"/>
</dbReference>
<gene>
    <name evidence="16" type="ORF">SOCG_01122</name>
</gene>
<dbReference type="EC" id="4.1.1.1" evidence="5"/>
<feature type="binding site" evidence="11">
    <location>
        <position position="443"/>
    </location>
    <ligand>
        <name>Mg(2+)</name>
        <dbReference type="ChEBI" id="CHEBI:18420"/>
    </ligand>
</feature>
<dbReference type="Pfam" id="PF02775">
    <property type="entry name" value="TPP_enzyme_C"/>
    <property type="match status" value="1"/>
</dbReference>
<dbReference type="GeneID" id="25030106"/>
<dbReference type="HOGENOM" id="CLU_013748_0_2_1"/>
<evidence type="ECO:0000256" key="5">
    <source>
        <dbReference type="ARBA" id="ARBA00013202"/>
    </source>
</evidence>